<keyword evidence="2" id="KW-0560">Oxidoreductase</keyword>
<dbReference type="EMBL" id="WTYA01000003">
    <property type="protein sequence ID" value="MXP28327.1"/>
    <property type="molecule type" value="Genomic_DNA"/>
</dbReference>
<evidence type="ECO:0000313" key="2">
    <source>
        <dbReference type="EMBL" id="MXP28327.1"/>
    </source>
</evidence>
<reference evidence="2 3" key="1">
    <citation type="submission" date="2019-12" db="EMBL/GenBank/DDBJ databases">
        <title>Genomic-based taxomic classification of the family Erythrobacteraceae.</title>
        <authorList>
            <person name="Xu L."/>
        </authorList>
    </citation>
    <scope>NUCLEOTIDE SEQUENCE [LARGE SCALE GENOMIC DNA]</scope>
    <source>
        <strain evidence="2 3">KEMB 9005-328</strain>
    </source>
</reference>
<dbReference type="InterPro" id="IPR008775">
    <property type="entry name" value="Phytyl_CoA_dOase-like"/>
</dbReference>
<dbReference type="Pfam" id="PF05721">
    <property type="entry name" value="PhyH"/>
    <property type="match status" value="1"/>
</dbReference>
<organism evidence="2 3">
    <name type="scientific">Qipengyuania algicida</name>
    <dbReference type="NCBI Taxonomy" id="1836209"/>
    <lineage>
        <taxon>Bacteria</taxon>
        <taxon>Pseudomonadati</taxon>
        <taxon>Pseudomonadota</taxon>
        <taxon>Alphaproteobacteria</taxon>
        <taxon>Sphingomonadales</taxon>
        <taxon>Erythrobacteraceae</taxon>
        <taxon>Qipengyuania</taxon>
    </lineage>
</organism>
<sequence>MSGAAASRWLDQLETDGYCIIRDLLPRESVAALDTDLAPAFDAAPLGNGDFYGYRTKRFGSLLRRSRRAADLALQPLVLELARAILGSACERIQLNVAQAIAIHPGEIEQFPHRDDDMWPAHKGEHEYLLNVIWPLTDFTAMNGATRIYPGSHKAVVEDLGQLGAPVVAEARPGDAICFLGSTVHGAGPNRTDAARRGVVIGYSLGWLKPYENNWLAYPPEVARRFSPELAELAGYTQHRPNLGNYEGQCPSILLRGDTPEYPQATDALRPDQQAAVRDFAEAQRSQP</sequence>
<dbReference type="OrthoDB" id="9796766at2"/>
<evidence type="ECO:0000313" key="3">
    <source>
        <dbReference type="Proteomes" id="UP000439780"/>
    </source>
</evidence>
<dbReference type="Proteomes" id="UP000439780">
    <property type="component" value="Unassembled WGS sequence"/>
</dbReference>
<proteinExistence type="predicted"/>
<dbReference type="PANTHER" id="PTHR20883:SF48">
    <property type="entry name" value="ECTOINE DIOXYGENASE"/>
    <property type="match status" value="1"/>
</dbReference>
<dbReference type="GO" id="GO:0005506">
    <property type="term" value="F:iron ion binding"/>
    <property type="evidence" value="ECO:0007669"/>
    <property type="project" value="UniProtKB-ARBA"/>
</dbReference>
<dbReference type="GO" id="GO:0016706">
    <property type="term" value="F:2-oxoglutarate-dependent dioxygenase activity"/>
    <property type="evidence" value="ECO:0007669"/>
    <property type="project" value="UniProtKB-ARBA"/>
</dbReference>
<dbReference type="PANTHER" id="PTHR20883">
    <property type="entry name" value="PHYTANOYL-COA DIOXYGENASE DOMAIN CONTAINING 1"/>
    <property type="match status" value="1"/>
</dbReference>
<dbReference type="AlphaFoldDB" id="A0A845AFT1"/>
<dbReference type="RefSeq" id="WP_160752613.1">
    <property type="nucleotide sequence ID" value="NZ_WTYA01000003.1"/>
</dbReference>
<comment type="cofactor">
    <cofactor evidence="1">
        <name>Fe(2+)</name>
        <dbReference type="ChEBI" id="CHEBI:29033"/>
    </cofactor>
</comment>
<evidence type="ECO:0000256" key="1">
    <source>
        <dbReference type="ARBA" id="ARBA00001954"/>
    </source>
</evidence>
<dbReference type="SUPFAM" id="SSF51197">
    <property type="entry name" value="Clavaminate synthase-like"/>
    <property type="match status" value="1"/>
</dbReference>
<dbReference type="Gene3D" id="2.60.120.620">
    <property type="entry name" value="q2cbj1_9rhob like domain"/>
    <property type="match status" value="1"/>
</dbReference>
<keyword evidence="2" id="KW-0223">Dioxygenase</keyword>
<accession>A0A845AFT1</accession>
<gene>
    <name evidence="2" type="ORF">GRI58_05765</name>
</gene>
<keyword evidence="3" id="KW-1185">Reference proteome</keyword>
<protein>
    <submittedName>
        <fullName evidence="2">Phytanoyl-CoA dioxygenase family protein</fullName>
    </submittedName>
</protein>
<name>A0A845AFT1_9SPHN</name>
<comment type="caution">
    <text evidence="2">The sequence shown here is derived from an EMBL/GenBank/DDBJ whole genome shotgun (WGS) entry which is preliminary data.</text>
</comment>